<feature type="compositionally biased region" description="Pro residues" evidence="7">
    <location>
        <begin position="9"/>
        <end position="20"/>
    </location>
</feature>
<dbReference type="GO" id="GO:0005737">
    <property type="term" value="C:cytoplasm"/>
    <property type="evidence" value="ECO:0007669"/>
    <property type="project" value="TreeGrafter"/>
</dbReference>
<reference evidence="9" key="1">
    <citation type="journal article" date="2020" name="New Phytol.">
        <title>Comparative genomics reveals dynamic genome evolution in host specialist ectomycorrhizal fungi.</title>
        <authorList>
            <person name="Lofgren L.A."/>
            <person name="Nguyen N.H."/>
            <person name="Vilgalys R."/>
            <person name="Ruytinx J."/>
            <person name="Liao H.L."/>
            <person name="Branco S."/>
            <person name="Kuo A."/>
            <person name="LaButti K."/>
            <person name="Lipzen A."/>
            <person name="Andreopoulos W."/>
            <person name="Pangilinan J."/>
            <person name="Riley R."/>
            <person name="Hundley H."/>
            <person name="Na H."/>
            <person name="Barry K."/>
            <person name="Grigoriev I.V."/>
            <person name="Stajich J.E."/>
            <person name="Kennedy P.G."/>
        </authorList>
    </citation>
    <scope>NUCLEOTIDE SEQUENCE</scope>
    <source>
        <strain evidence="9">DOB743</strain>
    </source>
</reference>
<gene>
    <name evidence="9" type="ORF">EV702DRAFT_105481</name>
</gene>
<dbReference type="GO" id="GO:0016787">
    <property type="term" value="F:hydrolase activity"/>
    <property type="evidence" value="ECO:0007669"/>
    <property type="project" value="UniProtKB-KW"/>
</dbReference>
<evidence type="ECO:0000256" key="2">
    <source>
        <dbReference type="ARBA" id="ARBA00022840"/>
    </source>
</evidence>
<dbReference type="InterPro" id="IPR027417">
    <property type="entry name" value="P-loop_NTPase"/>
</dbReference>
<evidence type="ECO:0000256" key="1">
    <source>
        <dbReference type="ARBA" id="ARBA00022741"/>
    </source>
</evidence>
<keyword evidence="1" id="KW-0547">Nucleotide-binding</keyword>
<dbReference type="Gene3D" id="3.40.850.10">
    <property type="entry name" value="Kinesin motor domain"/>
    <property type="match status" value="1"/>
</dbReference>
<evidence type="ECO:0000256" key="3">
    <source>
        <dbReference type="ARBA" id="ARBA00023123"/>
    </source>
</evidence>
<evidence type="ECO:0000313" key="9">
    <source>
        <dbReference type="EMBL" id="KAG1764677.1"/>
    </source>
</evidence>
<organism evidence="9 10">
    <name type="scientific">Suillus placidus</name>
    <dbReference type="NCBI Taxonomy" id="48579"/>
    <lineage>
        <taxon>Eukaryota</taxon>
        <taxon>Fungi</taxon>
        <taxon>Dikarya</taxon>
        <taxon>Basidiomycota</taxon>
        <taxon>Agaricomycotina</taxon>
        <taxon>Agaricomycetes</taxon>
        <taxon>Agaricomycetidae</taxon>
        <taxon>Boletales</taxon>
        <taxon>Suillineae</taxon>
        <taxon>Suillaceae</taxon>
        <taxon>Suillus</taxon>
    </lineage>
</organism>
<dbReference type="GO" id="GO:0016020">
    <property type="term" value="C:membrane"/>
    <property type="evidence" value="ECO:0007669"/>
    <property type="project" value="TreeGrafter"/>
</dbReference>
<accession>A0A9P6ZG74</accession>
<dbReference type="GO" id="GO:0051015">
    <property type="term" value="F:actin filament binding"/>
    <property type="evidence" value="ECO:0007669"/>
    <property type="project" value="TreeGrafter"/>
</dbReference>
<evidence type="ECO:0000256" key="7">
    <source>
        <dbReference type="SAM" id="MobiDB-lite"/>
    </source>
</evidence>
<feature type="compositionally biased region" description="Basic and acidic residues" evidence="7">
    <location>
        <begin position="257"/>
        <end position="272"/>
    </location>
</feature>
<dbReference type="Gene3D" id="1.20.58.530">
    <property type="match status" value="1"/>
</dbReference>
<dbReference type="GO" id="GO:0016459">
    <property type="term" value="C:myosin complex"/>
    <property type="evidence" value="ECO:0007669"/>
    <property type="project" value="UniProtKB-KW"/>
</dbReference>
<comment type="similarity">
    <text evidence="6">Belongs to the TRAFAC class myosin-kinesin ATPase superfamily. Myosin family.</text>
</comment>
<dbReference type="InterPro" id="IPR036961">
    <property type="entry name" value="Kinesin_motor_dom_sf"/>
</dbReference>
<evidence type="ECO:0000256" key="6">
    <source>
        <dbReference type="PROSITE-ProRule" id="PRU00782"/>
    </source>
</evidence>
<name>A0A9P6ZG74_9AGAM</name>
<dbReference type="EMBL" id="JABBWD010000120">
    <property type="protein sequence ID" value="KAG1764677.1"/>
    <property type="molecule type" value="Genomic_DNA"/>
</dbReference>
<keyword evidence="9" id="KW-0378">Hydrolase</keyword>
<dbReference type="PANTHER" id="PTHR13140">
    <property type="entry name" value="MYOSIN"/>
    <property type="match status" value="1"/>
</dbReference>
<proteinExistence type="inferred from homology"/>
<keyword evidence="5 6" id="KW-0009">Actin-binding</keyword>
<keyword evidence="10" id="KW-1185">Reference proteome</keyword>
<dbReference type="AlphaFoldDB" id="A0A9P6ZG74"/>
<keyword evidence="3 6" id="KW-0518">Myosin</keyword>
<evidence type="ECO:0000256" key="5">
    <source>
        <dbReference type="ARBA" id="ARBA00023203"/>
    </source>
</evidence>
<dbReference type="GO" id="GO:0005524">
    <property type="term" value="F:ATP binding"/>
    <property type="evidence" value="ECO:0007669"/>
    <property type="project" value="UniProtKB-KW"/>
</dbReference>
<evidence type="ECO:0000259" key="8">
    <source>
        <dbReference type="PROSITE" id="PS51456"/>
    </source>
</evidence>
<protein>
    <submittedName>
        <fullName evidence="9">P-loop containing nucleoside triphosphate hydrolase protein</fullName>
    </submittedName>
</protein>
<dbReference type="PANTHER" id="PTHR13140:SF550">
    <property type="entry name" value="MYOSIN-IIIB ISOFORM X1"/>
    <property type="match status" value="1"/>
</dbReference>
<feature type="domain" description="Myosin motor" evidence="8">
    <location>
        <begin position="1"/>
        <end position="182"/>
    </location>
</feature>
<comment type="caution">
    <text evidence="9">The sequence shown here is derived from an EMBL/GenBank/DDBJ whole genome shotgun (WGS) entry which is preliminary data.</text>
</comment>
<evidence type="ECO:0000313" key="10">
    <source>
        <dbReference type="Proteomes" id="UP000714275"/>
    </source>
</evidence>
<dbReference type="Pfam" id="PF00063">
    <property type="entry name" value="Myosin_head"/>
    <property type="match status" value="1"/>
</dbReference>
<sequence length="286" mass="31873">MKTPSSLPSSPPSRCAPPPPAVRYTIKCMPTLRENGIDKQDGDAAGSGTPCVAGEFRSALDTLSETLGDTQNWYIFCINPNDWQLPNQLEGRSVKGQVRSLGMTEIAKRNVNMFEVGMTPEEFCQRYRDPISALGISEGTPRERVEQTRTALPLKEWDVVLGQYKAFLSQTACHSREDSIRASDVEEQKRNRVRDAEAEAGLDVRGFGDPYAPYPSPGANNGEESPFINAFLNPALPLVSDAFPFQRADLYDDEYDERKSLRSDDDNFDNRSHLTSNRDAPELGYQ</sequence>
<dbReference type="SUPFAM" id="SSF52540">
    <property type="entry name" value="P-loop containing nucleoside triphosphate hydrolases"/>
    <property type="match status" value="1"/>
</dbReference>
<feature type="region of interest" description="Disordered" evidence="7">
    <location>
        <begin position="1"/>
        <end position="20"/>
    </location>
</feature>
<keyword evidence="2" id="KW-0067">ATP-binding</keyword>
<dbReference type="OrthoDB" id="2633255at2759"/>
<keyword evidence="4" id="KW-0505">Motor protein</keyword>
<comment type="caution">
    <text evidence="6">Lacks conserved residue(s) required for the propagation of feature annotation.</text>
</comment>
<dbReference type="GO" id="GO:0007015">
    <property type="term" value="P:actin filament organization"/>
    <property type="evidence" value="ECO:0007669"/>
    <property type="project" value="TreeGrafter"/>
</dbReference>
<dbReference type="InterPro" id="IPR001609">
    <property type="entry name" value="Myosin_head_motor_dom-like"/>
</dbReference>
<feature type="region of interest" description="Disordered" evidence="7">
    <location>
        <begin position="257"/>
        <end position="286"/>
    </location>
</feature>
<feature type="region of interest" description="Actin-binding" evidence="6">
    <location>
        <begin position="60"/>
        <end position="82"/>
    </location>
</feature>
<dbReference type="GO" id="GO:0000146">
    <property type="term" value="F:microfilament motor activity"/>
    <property type="evidence" value="ECO:0007669"/>
    <property type="project" value="TreeGrafter"/>
</dbReference>
<dbReference type="PROSITE" id="PS51456">
    <property type="entry name" value="MYOSIN_MOTOR"/>
    <property type="match status" value="1"/>
</dbReference>
<dbReference type="Proteomes" id="UP000714275">
    <property type="component" value="Unassembled WGS sequence"/>
</dbReference>
<evidence type="ECO:0000256" key="4">
    <source>
        <dbReference type="ARBA" id="ARBA00023175"/>
    </source>
</evidence>